<accession>A0A2K2DN84</accession>
<dbReference type="EMBL" id="CM000880">
    <property type="protein sequence ID" value="PNT75733.1"/>
    <property type="molecule type" value="Genomic_DNA"/>
</dbReference>
<dbReference type="Pfam" id="PF08263">
    <property type="entry name" value="LRRNT_2"/>
    <property type="match status" value="1"/>
</dbReference>
<dbReference type="Gramene" id="PNT75730">
    <property type="protein sequence ID" value="PNT75730"/>
    <property type="gene ID" value="BRADI_1g37565v3"/>
</dbReference>
<dbReference type="InterPro" id="IPR013210">
    <property type="entry name" value="LRR_N_plant-typ"/>
</dbReference>
<evidence type="ECO:0000256" key="3">
    <source>
        <dbReference type="ARBA" id="ARBA00022729"/>
    </source>
</evidence>
<dbReference type="PANTHER" id="PTHR48054">
    <property type="entry name" value="RECEPTOR KINASE-LIKE PROTEIN XA21"/>
    <property type="match status" value="1"/>
</dbReference>
<dbReference type="Gramene" id="PNT75731">
    <property type="protein sequence ID" value="PNT75731"/>
    <property type="gene ID" value="BRADI_1g37565v3"/>
</dbReference>
<dbReference type="AlphaFoldDB" id="A0A2K2DN84"/>
<evidence type="ECO:0000256" key="6">
    <source>
        <dbReference type="ARBA" id="ARBA00023180"/>
    </source>
</evidence>
<dbReference type="SUPFAM" id="SSF52058">
    <property type="entry name" value="L domain-like"/>
    <property type="match status" value="1"/>
</dbReference>
<evidence type="ECO:0000313" key="10">
    <source>
        <dbReference type="EnsemblPlants" id="PNT75729"/>
    </source>
</evidence>
<dbReference type="Gramene" id="PNT75733">
    <property type="protein sequence ID" value="PNT75733"/>
    <property type="gene ID" value="BRADI_1g37565v3"/>
</dbReference>
<dbReference type="Gramene" id="PNT75732">
    <property type="protein sequence ID" value="PNT75732"/>
    <property type="gene ID" value="BRADI_1g37565v3"/>
</dbReference>
<dbReference type="FunFam" id="3.80.10.10:FF:000400">
    <property type="entry name" value="Nuclear pore complex protein NUP107"/>
    <property type="match status" value="1"/>
</dbReference>
<evidence type="ECO:0000259" key="8">
    <source>
        <dbReference type="Pfam" id="PF08263"/>
    </source>
</evidence>
<reference evidence="9 10" key="1">
    <citation type="journal article" date="2010" name="Nature">
        <title>Genome sequencing and analysis of the model grass Brachypodium distachyon.</title>
        <authorList>
            <consortium name="International Brachypodium Initiative"/>
        </authorList>
    </citation>
    <scope>NUCLEOTIDE SEQUENCE [LARGE SCALE GENOMIC DNA]</scope>
    <source>
        <strain evidence="9 10">Bd21</strain>
    </source>
</reference>
<evidence type="ECO:0000256" key="7">
    <source>
        <dbReference type="SAM" id="SignalP"/>
    </source>
</evidence>
<dbReference type="Gene3D" id="3.80.10.10">
    <property type="entry name" value="Ribonuclease Inhibitor"/>
    <property type="match status" value="2"/>
</dbReference>
<dbReference type="EnsemblPlants" id="PNT75732">
    <property type="protein sequence ID" value="PNT75732"/>
    <property type="gene ID" value="BRADI_1g37565v3"/>
</dbReference>
<dbReference type="Gramene" id="PNT75729">
    <property type="protein sequence ID" value="PNT75729"/>
    <property type="gene ID" value="BRADI_1g37565v3"/>
</dbReference>
<feature type="domain" description="Leucine-rich repeat-containing N-terminal plant-type" evidence="8">
    <location>
        <begin position="22"/>
        <end position="59"/>
    </location>
</feature>
<dbReference type="FunFam" id="3.80.10.10:FF:000041">
    <property type="entry name" value="LRR receptor-like serine/threonine-protein kinase ERECTA"/>
    <property type="match status" value="1"/>
</dbReference>
<evidence type="ECO:0000256" key="1">
    <source>
        <dbReference type="ARBA" id="ARBA00004370"/>
    </source>
</evidence>
<sequence length="242" mass="26594">MALHILLHISIFLLMCTAKAIDSEAEALLRWRSTLIGAKSVSSWSMANSTCSWSGVTCDAAGHVTRLKLPYAGLSGTLDAFYSEAFRNLISINLGNNNLVGNIPANISLLHTLTFLNLRSNNLVGAIPYQLSHLTSIVGLNLGNNHLTIPEYAKFTPMPNLKFLFLYHNDLNGTFPQYILNCTYSLPEIVPRLRYLDLSANGFSGSIPRSLSRLQKLEVLYLEGNNLTGGIPEELGKITVLE</sequence>
<keyword evidence="4" id="KW-0677">Repeat</keyword>
<keyword evidence="3 7" id="KW-0732">Signal</keyword>
<gene>
    <name evidence="9" type="ORF">BRADI_1g37565v3</name>
</gene>
<evidence type="ECO:0000313" key="11">
    <source>
        <dbReference type="Proteomes" id="UP000008810"/>
    </source>
</evidence>
<keyword evidence="6" id="KW-0325">Glycoprotein</keyword>
<dbReference type="GO" id="GO:0005886">
    <property type="term" value="C:plasma membrane"/>
    <property type="evidence" value="ECO:0000318"/>
    <property type="project" value="GO_Central"/>
</dbReference>
<dbReference type="OrthoDB" id="692968at2759"/>
<dbReference type="EMBL" id="CM000880">
    <property type="protein sequence ID" value="PNT75732.1"/>
    <property type="molecule type" value="Genomic_DNA"/>
</dbReference>
<evidence type="ECO:0000256" key="4">
    <source>
        <dbReference type="ARBA" id="ARBA00022737"/>
    </source>
</evidence>
<dbReference type="EMBL" id="CM000880">
    <property type="protein sequence ID" value="PNT75729.1"/>
    <property type="molecule type" value="Genomic_DNA"/>
</dbReference>
<feature type="signal peptide" evidence="7">
    <location>
        <begin position="1"/>
        <end position="18"/>
    </location>
</feature>
<reference evidence="9" key="2">
    <citation type="submission" date="2017-06" db="EMBL/GenBank/DDBJ databases">
        <title>WGS assembly of Brachypodium distachyon.</title>
        <authorList>
            <consortium name="The International Brachypodium Initiative"/>
            <person name="Lucas S."/>
            <person name="Harmon-Smith M."/>
            <person name="Lail K."/>
            <person name="Tice H."/>
            <person name="Grimwood J."/>
            <person name="Bruce D."/>
            <person name="Barry K."/>
            <person name="Shu S."/>
            <person name="Lindquist E."/>
            <person name="Wang M."/>
            <person name="Pitluck S."/>
            <person name="Vogel J.P."/>
            <person name="Garvin D.F."/>
            <person name="Mockler T.C."/>
            <person name="Schmutz J."/>
            <person name="Rokhsar D."/>
            <person name="Bevan M.W."/>
        </authorList>
    </citation>
    <scope>NUCLEOTIDE SEQUENCE</scope>
    <source>
        <strain evidence="9">Bd21</strain>
    </source>
</reference>
<dbReference type="EMBL" id="CM000880">
    <property type="protein sequence ID" value="PNT75731.1"/>
    <property type="molecule type" value="Genomic_DNA"/>
</dbReference>
<dbReference type="EnsemblPlants" id="PNT75730">
    <property type="protein sequence ID" value="PNT75730"/>
    <property type="gene ID" value="BRADI_1g37565v3"/>
</dbReference>
<organism evidence="9">
    <name type="scientific">Brachypodium distachyon</name>
    <name type="common">Purple false brome</name>
    <name type="synonym">Trachynia distachya</name>
    <dbReference type="NCBI Taxonomy" id="15368"/>
    <lineage>
        <taxon>Eukaryota</taxon>
        <taxon>Viridiplantae</taxon>
        <taxon>Streptophyta</taxon>
        <taxon>Embryophyta</taxon>
        <taxon>Tracheophyta</taxon>
        <taxon>Spermatophyta</taxon>
        <taxon>Magnoliopsida</taxon>
        <taxon>Liliopsida</taxon>
        <taxon>Poales</taxon>
        <taxon>Poaceae</taxon>
        <taxon>BOP clade</taxon>
        <taxon>Pooideae</taxon>
        <taxon>Stipodae</taxon>
        <taxon>Brachypodieae</taxon>
        <taxon>Brachypodium</taxon>
    </lineage>
</organism>
<evidence type="ECO:0000256" key="2">
    <source>
        <dbReference type="ARBA" id="ARBA00022614"/>
    </source>
</evidence>
<dbReference type="InParanoid" id="A0A2K2DN84"/>
<dbReference type="InterPro" id="IPR052592">
    <property type="entry name" value="LRR-RLK"/>
</dbReference>
<dbReference type="EnsemblPlants" id="PNT75729">
    <property type="protein sequence ID" value="PNT75729"/>
    <property type="gene ID" value="BRADI_1g37565v3"/>
</dbReference>
<dbReference type="Pfam" id="PF00560">
    <property type="entry name" value="LRR_1"/>
    <property type="match status" value="3"/>
</dbReference>
<name>A0A2K2DN84_BRADI</name>
<keyword evidence="5" id="KW-0472">Membrane</keyword>
<keyword evidence="2" id="KW-0433">Leucine-rich repeat</keyword>
<dbReference type="Proteomes" id="UP000008810">
    <property type="component" value="Chromosome 1"/>
</dbReference>
<comment type="subcellular location">
    <subcellularLocation>
        <location evidence="1">Membrane</location>
    </subcellularLocation>
</comment>
<dbReference type="EnsemblPlants" id="PNT75733">
    <property type="protein sequence ID" value="PNT75733"/>
    <property type="gene ID" value="BRADI_1g37565v3"/>
</dbReference>
<evidence type="ECO:0000313" key="9">
    <source>
        <dbReference type="EMBL" id="PNT75733.1"/>
    </source>
</evidence>
<dbReference type="InterPro" id="IPR001611">
    <property type="entry name" value="Leu-rich_rpt"/>
</dbReference>
<dbReference type="GO" id="GO:0038023">
    <property type="term" value="F:signaling receptor activity"/>
    <property type="evidence" value="ECO:0000318"/>
    <property type="project" value="GO_Central"/>
</dbReference>
<evidence type="ECO:0000256" key="5">
    <source>
        <dbReference type="ARBA" id="ARBA00023136"/>
    </source>
</evidence>
<dbReference type="EMBL" id="CM000880">
    <property type="protein sequence ID" value="PNT75730.1"/>
    <property type="molecule type" value="Genomic_DNA"/>
</dbReference>
<protein>
    <recommendedName>
        <fullName evidence="8">Leucine-rich repeat-containing N-terminal plant-type domain-containing protein</fullName>
    </recommendedName>
</protein>
<reference evidence="10" key="3">
    <citation type="submission" date="2018-08" db="UniProtKB">
        <authorList>
            <consortium name="EnsemblPlants"/>
        </authorList>
    </citation>
    <scope>IDENTIFICATION</scope>
    <source>
        <strain evidence="10">cv. Bd21</strain>
    </source>
</reference>
<dbReference type="InterPro" id="IPR032675">
    <property type="entry name" value="LRR_dom_sf"/>
</dbReference>
<dbReference type="EnsemblPlants" id="PNT75731">
    <property type="protein sequence ID" value="PNT75731"/>
    <property type="gene ID" value="BRADI_1g37565v3"/>
</dbReference>
<keyword evidence="11" id="KW-1185">Reference proteome</keyword>
<feature type="chain" id="PRO_5014294260" description="Leucine-rich repeat-containing N-terminal plant-type domain-containing protein" evidence="7">
    <location>
        <begin position="19"/>
        <end position="242"/>
    </location>
</feature>
<dbReference type="Pfam" id="PF13855">
    <property type="entry name" value="LRR_8"/>
    <property type="match status" value="1"/>
</dbReference>
<dbReference type="STRING" id="15368.A0A2K2DN84"/>
<proteinExistence type="predicted"/>
<dbReference type="PANTHER" id="PTHR48054:SF90">
    <property type="entry name" value="MDIS1-INTERACTING RECEPTOR LIKE KINASE 2-LIKE"/>
    <property type="match status" value="1"/>
</dbReference>